<dbReference type="PANTHER" id="PTHR22953:SF153">
    <property type="entry name" value="PURPLE ACID PHOSPHATASE"/>
    <property type="match status" value="1"/>
</dbReference>
<dbReference type="AlphaFoldDB" id="A0A3S4VH24"/>
<feature type="region of interest" description="Disordered" evidence="2">
    <location>
        <begin position="54"/>
        <end position="134"/>
    </location>
</feature>
<dbReference type="Proteomes" id="UP000269542">
    <property type="component" value="Chromosome"/>
</dbReference>
<evidence type="ECO:0000256" key="3">
    <source>
        <dbReference type="SAM" id="SignalP"/>
    </source>
</evidence>
<keyword evidence="1 3" id="KW-0732">Signal</keyword>
<feature type="compositionally biased region" description="Low complexity" evidence="2">
    <location>
        <begin position="99"/>
        <end position="124"/>
    </location>
</feature>
<feature type="compositionally biased region" description="Low complexity" evidence="2">
    <location>
        <begin position="850"/>
        <end position="863"/>
    </location>
</feature>
<feature type="region of interest" description="Disordered" evidence="2">
    <location>
        <begin position="821"/>
        <end position="863"/>
    </location>
</feature>
<name>A0A3S4VH24_9ACTO</name>
<sequence length="894" mass="96134">MSRYRVFSTAVAALAAAAVFTPTSAIAADDGQASNDPADSGIVVVVSLDGVESDLENPVPAQDSPAPAQDEAAQQDATSQPAGVEASAQAHAAGEETTSSNSSAEPNAAEPNAAEPNAAEPNASDGEASEEGGPALYSTRAAQPEVLAKVSVESPALSSTNPNPVVVDGVTVPPAPRAGFRVLPYLQQPSSDGMTINFFSETGTQATVKVTGPGLPAEGVTFAVDGVANPVTNYQEAELKQGDRVQPGTVTGGSQLTVPQGTWIRAANAYKYSQRIADLLPDAEYRYTVTVDGYEHTSHFRTFPTIGSEIARPIHFIAFSDTETDQVGRVTYREWVKGPLAEGSEPRPDANDSDWVRKFGNNRRDGEMQLRYMLTEDQAQKFNNELIKQANPDMLIIAGDIVERGSWQTHWDEWFRYFAGDENAILDSIPVNTSLGNHEVYGYCNSADDCTPVIRARAQYNWHFDTHGSSNPEHRDAYHRVDYGPITVISLDSTNGTDQTTGDALPDAMRITGDDSTLTPDQYGTDTQNRFTFEQYERDFPKTVEAGWWGEGADPTKPDQPNFMPGTPQYQWLEEQLKDARDAGQVIILQWHHVAYSNGVHGTTMGHEHVDAQPGTPMRHLQPLLEKYHVAAVISGHDETFQASYVDEDGDGIGTYHWDVGVASDGLRGERMIKDPNNPDGPYIPLAFNTHSVWMAQRDVPEMWVTNENGVKHLVDGGKNYGYLDLVLKRYEGEPLRSGELPHSVLRMLPVAMFPILNDAYDVVRVEARPMESGLQLVYFDSRGNILDPNKLPVPDVIELPGGQAPGAQVAPAADGKPAGTVVAAAKADPKKAGSAQADPKKADPKKARAASAKDSPVLANTGGSAAGLAEASALLAIGGLLLVVSRRRGGSQA</sequence>
<dbReference type="CDD" id="cd00838">
    <property type="entry name" value="MPP_superfamily"/>
    <property type="match status" value="1"/>
</dbReference>
<organism evidence="5 6">
    <name type="scientific">Trueperella bialowiezensis</name>
    <dbReference type="NCBI Taxonomy" id="312285"/>
    <lineage>
        <taxon>Bacteria</taxon>
        <taxon>Bacillati</taxon>
        <taxon>Actinomycetota</taxon>
        <taxon>Actinomycetes</taxon>
        <taxon>Actinomycetales</taxon>
        <taxon>Actinomycetaceae</taxon>
        <taxon>Trueperella</taxon>
    </lineage>
</organism>
<reference evidence="5 6" key="1">
    <citation type="submission" date="2018-12" db="EMBL/GenBank/DDBJ databases">
        <authorList>
            <consortium name="Pathogen Informatics"/>
        </authorList>
    </citation>
    <scope>NUCLEOTIDE SEQUENCE [LARGE SCALE GENOMIC DNA]</scope>
    <source>
        <strain evidence="5 6">NCTC13354</strain>
    </source>
</reference>
<dbReference type="OrthoDB" id="9804511at2"/>
<dbReference type="SUPFAM" id="SSF56300">
    <property type="entry name" value="Metallo-dependent phosphatases"/>
    <property type="match status" value="1"/>
</dbReference>
<dbReference type="InterPro" id="IPR004843">
    <property type="entry name" value="Calcineurin-like_PHP"/>
</dbReference>
<feature type="chain" id="PRO_5018669373" evidence="3">
    <location>
        <begin position="28"/>
        <end position="894"/>
    </location>
</feature>
<evidence type="ECO:0000256" key="1">
    <source>
        <dbReference type="ARBA" id="ARBA00022729"/>
    </source>
</evidence>
<dbReference type="RefSeq" id="WP_126416963.1">
    <property type="nucleotide sequence ID" value="NZ_LR134476.1"/>
</dbReference>
<dbReference type="InterPro" id="IPR039331">
    <property type="entry name" value="PAPs-like"/>
</dbReference>
<proteinExistence type="predicted"/>
<dbReference type="Pfam" id="PF00149">
    <property type="entry name" value="Metallophos"/>
    <property type="match status" value="1"/>
</dbReference>
<keyword evidence="6" id="KW-1185">Reference proteome</keyword>
<protein>
    <submittedName>
        <fullName evidence="5">Calcineurin-like phosphoesterase</fullName>
    </submittedName>
</protein>
<dbReference type="KEGG" id="tbw:NCTC13354_01635"/>
<evidence type="ECO:0000313" key="6">
    <source>
        <dbReference type="Proteomes" id="UP000269542"/>
    </source>
</evidence>
<dbReference type="InterPro" id="IPR029052">
    <property type="entry name" value="Metallo-depent_PP-like"/>
</dbReference>
<feature type="signal peptide" evidence="3">
    <location>
        <begin position="1"/>
        <end position="27"/>
    </location>
</feature>
<evidence type="ECO:0000256" key="2">
    <source>
        <dbReference type="SAM" id="MobiDB-lite"/>
    </source>
</evidence>
<accession>A0A3S4VH24</accession>
<dbReference type="EMBL" id="LR134476">
    <property type="protein sequence ID" value="VEI13909.1"/>
    <property type="molecule type" value="Genomic_DNA"/>
</dbReference>
<dbReference type="PANTHER" id="PTHR22953">
    <property type="entry name" value="ACID PHOSPHATASE RELATED"/>
    <property type="match status" value="1"/>
</dbReference>
<feature type="compositionally biased region" description="Low complexity" evidence="2">
    <location>
        <begin position="60"/>
        <end position="77"/>
    </location>
</feature>
<feature type="domain" description="Calcineurin-like phosphoesterase" evidence="4">
    <location>
        <begin position="382"/>
        <end position="638"/>
    </location>
</feature>
<gene>
    <name evidence="5" type="ORF">NCTC13354_01635</name>
</gene>
<evidence type="ECO:0000313" key="5">
    <source>
        <dbReference type="EMBL" id="VEI13909.1"/>
    </source>
</evidence>
<dbReference type="GO" id="GO:0003993">
    <property type="term" value="F:acid phosphatase activity"/>
    <property type="evidence" value="ECO:0007669"/>
    <property type="project" value="InterPro"/>
</dbReference>
<dbReference type="Gene3D" id="3.60.21.10">
    <property type="match status" value="1"/>
</dbReference>
<evidence type="ECO:0000259" key="4">
    <source>
        <dbReference type="Pfam" id="PF00149"/>
    </source>
</evidence>